<reference evidence="1" key="1">
    <citation type="submission" date="2019-08" db="EMBL/GenBank/DDBJ databases">
        <authorList>
            <person name="Kucharzyk K."/>
            <person name="Murdoch R.W."/>
            <person name="Higgins S."/>
            <person name="Loffler F."/>
        </authorList>
    </citation>
    <scope>NUCLEOTIDE SEQUENCE</scope>
</reference>
<organism evidence="1">
    <name type="scientific">bioreactor metagenome</name>
    <dbReference type="NCBI Taxonomy" id="1076179"/>
    <lineage>
        <taxon>unclassified sequences</taxon>
        <taxon>metagenomes</taxon>
        <taxon>ecological metagenomes</taxon>
    </lineage>
</organism>
<protein>
    <recommendedName>
        <fullName evidence="2">2-hydroxyglutaryl-CoA dehydratase, D-component</fullName>
    </recommendedName>
</protein>
<dbReference type="AlphaFoldDB" id="A0A645G7T5"/>
<evidence type="ECO:0008006" key="2">
    <source>
        <dbReference type="Google" id="ProtNLM"/>
    </source>
</evidence>
<proteinExistence type="predicted"/>
<accession>A0A645G7T5</accession>
<name>A0A645G7T5_9ZZZZ</name>
<gene>
    <name evidence="1" type="ORF">SDC9_169415</name>
</gene>
<dbReference type="PANTHER" id="PTHR32329">
    <property type="entry name" value="BIFUNCTIONAL PROTEIN [INCLUDES 2-HYDROXYACYL-COA DEHYDRATASE (N-TER) AND ITS ACTIVATOR DOMAIN (C_TERM)-RELATED"/>
    <property type="match status" value="1"/>
</dbReference>
<dbReference type="InterPro" id="IPR051805">
    <property type="entry name" value="Dehydratase_Activator_Redct"/>
</dbReference>
<sequence length="89" mass="9970">MISTCNQTGEGWLLTGEMIELIEDGVNNIICMQPFGCLPNHITGKGQIKELKRIYKNANIIPIDYDPSASETNQLNRIKLMLSTAFENI</sequence>
<comment type="caution">
    <text evidence="1">The sequence shown here is derived from an EMBL/GenBank/DDBJ whole genome shotgun (WGS) entry which is preliminary data.</text>
</comment>
<dbReference type="EMBL" id="VSSQ01070174">
    <property type="protein sequence ID" value="MPN22032.1"/>
    <property type="molecule type" value="Genomic_DNA"/>
</dbReference>
<evidence type="ECO:0000313" key="1">
    <source>
        <dbReference type="EMBL" id="MPN22032.1"/>
    </source>
</evidence>
<dbReference type="PANTHER" id="PTHR32329:SF4">
    <property type="entry name" value="ACTIVATOR OF 2-HYDROXYACYL-COA DEHYDRATASE"/>
    <property type="match status" value="1"/>
</dbReference>